<organism evidence="2 3">
    <name type="scientific">Paenibacillus contaminans</name>
    <dbReference type="NCBI Taxonomy" id="450362"/>
    <lineage>
        <taxon>Bacteria</taxon>
        <taxon>Bacillati</taxon>
        <taxon>Bacillota</taxon>
        <taxon>Bacilli</taxon>
        <taxon>Bacillales</taxon>
        <taxon>Paenibacillaceae</taxon>
        <taxon>Paenibacillus</taxon>
    </lineage>
</organism>
<protein>
    <submittedName>
        <fullName evidence="2">Uncharacterized protein</fullName>
    </submittedName>
</protein>
<reference evidence="2 3" key="1">
    <citation type="journal article" date="2009" name="Int. J. Syst. Evol. Microbiol.">
        <title>Paenibacillus contaminans sp. nov., isolated from a contaminated laboratory plate.</title>
        <authorList>
            <person name="Chou J.H."/>
            <person name="Lee J.H."/>
            <person name="Lin M.C."/>
            <person name="Chang P.S."/>
            <person name="Arun A.B."/>
            <person name="Young C.C."/>
            <person name="Chen W.M."/>
        </authorList>
    </citation>
    <scope>NUCLEOTIDE SEQUENCE [LARGE SCALE GENOMIC DNA]</scope>
    <source>
        <strain evidence="2 3">CKOBP-6</strain>
    </source>
</reference>
<keyword evidence="1" id="KW-0472">Membrane</keyword>
<proteinExistence type="predicted"/>
<evidence type="ECO:0000313" key="3">
    <source>
        <dbReference type="Proteomes" id="UP000250369"/>
    </source>
</evidence>
<name>A0A329MS96_9BACL</name>
<evidence type="ECO:0000256" key="1">
    <source>
        <dbReference type="SAM" id="Phobius"/>
    </source>
</evidence>
<keyword evidence="1" id="KW-1133">Transmembrane helix</keyword>
<feature type="transmembrane region" description="Helical" evidence="1">
    <location>
        <begin position="12"/>
        <end position="34"/>
    </location>
</feature>
<gene>
    <name evidence="2" type="ORF">DQG23_00135</name>
</gene>
<keyword evidence="3" id="KW-1185">Reference proteome</keyword>
<feature type="transmembrane region" description="Helical" evidence="1">
    <location>
        <begin position="46"/>
        <end position="66"/>
    </location>
</feature>
<accession>A0A329MS96</accession>
<dbReference type="EMBL" id="QMFB01000001">
    <property type="protein sequence ID" value="RAV22664.1"/>
    <property type="molecule type" value="Genomic_DNA"/>
</dbReference>
<evidence type="ECO:0000313" key="2">
    <source>
        <dbReference type="EMBL" id="RAV22664.1"/>
    </source>
</evidence>
<dbReference type="AlphaFoldDB" id="A0A329MS96"/>
<dbReference type="Proteomes" id="UP000250369">
    <property type="component" value="Unassembled WGS sequence"/>
</dbReference>
<comment type="caution">
    <text evidence="2">The sequence shown here is derived from an EMBL/GenBank/DDBJ whole genome shotgun (WGS) entry which is preliminary data.</text>
</comment>
<keyword evidence="1" id="KW-0812">Transmembrane</keyword>
<sequence length="81" mass="9726">MFRYRTDYLSFFFFLLVHYVITLPLITGIFYFGFWYMGWISAATPLFIFLVVAVMIVLAIMSYRVVRNFAQERDVKDLGFR</sequence>